<reference evidence="1" key="1">
    <citation type="submission" date="2021-06" db="EMBL/GenBank/DDBJ databases">
        <authorList>
            <person name="Kallberg Y."/>
            <person name="Tangrot J."/>
            <person name="Rosling A."/>
        </authorList>
    </citation>
    <scope>NUCLEOTIDE SEQUENCE</scope>
    <source>
        <strain evidence="1">87-6 pot B 2015</strain>
    </source>
</reference>
<protein>
    <submittedName>
        <fullName evidence="1">12364_t:CDS:1</fullName>
    </submittedName>
</protein>
<keyword evidence="2" id="KW-1185">Reference proteome</keyword>
<gene>
    <name evidence="1" type="ORF">FMOSSE_LOCUS449</name>
</gene>
<organism evidence="1 2">
    <name type="scientific">Funneliformis mosseae</name>
    <name type="common">Endomycorrhizal fungus</name>
    <name type="synonym">Glomus mosseae</name>
    <dbReference type="NCBI Taxonomy" id="27381"/>
    <lineage>
        <taxon>Eukaryota</taxon>
        <taxon>Fungi</taxon>
        <taxon>Fungi incertae sedis</taxon>
        <taxon>Mucoromycota</taxon>
        <taxon>Glomeromycotina</taxon>
        <taxon>Glomeromycetes</taxon>
        <taxon>Glomerales</taxon>
        <taxon>Glomeraceae</taxon>
        <taxon>Funneliformis</taxon>
    </lineage>
</organism>
<accession>A0A9N8V236</accession>
<comment type="caution">
    <text evidence="1">The sequence shown here is derived from an EMBL/GenBank/DDBJ whole genome shotgun (WGS) entry which is preliminary data.</text>
</comment>
<proteinExistence type="predicted"/>
<name>A0A9N8V236_FUNMO</name>
<dbReference type="Proteomes" id="UP000789375">
    <property type="component" value="Unassembled WGS sequence"/>
</dbReference>
<evidence type="ECO:0000313" key="1">
    <source>
        <dbReference type="EMBL" id="CAG8436885.1"/>
    </source>
</evidence>
<evidence type="ECO:0000313" key="2">
    <source>
        <dbReference type="Proteomes" id="UP000789375"/>
    </source>
</evidence>
<dbReference type="AlphaFoldDB" id="A0A9N8V236"/>
<dbReference type="EMBL" id="CAJVPP010000042">
    <property type="protein sequence ID" value="CAG8436885.1"/>
    <property type="molecule type" value="Genomic_DNA"/>
</dbReference>
<sequence>MMMKRFSIWKQIMYIVLEARKNCILPSGAEIDMGLSNIIDLSANMKNFWFKLKDRRYIMNSHEATLLIPAFPDDMVQNGNISESYISCLDHHENLIQKVVYLKFQKYMLIFKCNNSNLLDCGKTGHTEITSDLGEWEFAANASADKIIRDRCR</sequence>